<feature type="domain" description="PAS" evidence="7">
    <location>
        <begin position="1005"/>
        <end position="1077"/>
    </location>
</feature>
<feature type="domain" description="Histidine kinase" evidence="6">
    <location>
        <begin position="1141"/>
        <end position="1348"/>
    </location>
</feature>
<dbReference type="SMART" id="SM00086">
    <property type="entry name" value="PAC"/>
    <property type="match status" value="4"/>
</dbReference>
<dbReference type="EMBL" id="CR936257">
    <property type="protein sequence ID" value="CAI50439.1"/>
    <property type="molecule type" value="Genomic_DNA"/>
</dbReference>
<dbReference type="KEGG" id="nph:NP_4696A"/>
<evidence type="ECO:0000256" key="3">
    <source>
        <dbReference type="ARBA" id="ARBA00022553"/>
    </source>
</evidence>
<evidence type="ECO:0000256" key="4">
    <source>
        <dbReference type="ARBA" id="ARBA00022679"/>
    </source>
</evidence>
<dbReference type="Pfam" id="PF08447">
    <property type="entry name" value="PAS_3"/>
    <property type="match status" value="1"/>
</dbReference>
<keyword evidence="3" id="KW-0597">Phosphoprotein</keyword>
<evidence type="ECO:0000259" key="7">
    <source>
        <dbReference type="PROSITE" id="PS50112"/>
    </source>
</evidence>
<dbReference type="InterPro" id="IPR003594">
    <property type="entry name" value="HATPase_dom"/>
</dbReference>
<evidence type="ECO:0000313" key="9">
    <source>
        <dbReference type="EMBL" id="CAI50439.1"/>
    </source>
</evidence>
<dbReference type="PRINTS" id="PR00344">
    <property type="entry name" value="BCTRLSENSOR"/>
</dbReference>
<reference evidence="9 10" key="1">
    <citation type="journal article" date="2005" name="Genome Res.">
        <title>Living with two extremes: conclusions from the genome sequence of Natronomonas pharaonis.</title>
        <authorList>
            <person name="Falb M."/>
            <person name="Pfeiffer F."/>
            <person name="Palm P."/>
            <person name="Rodewald K."/>
            <person name="Hickmann V."/>
            <person name="Tittor J."/>
            <person name="Oesterhelt D."/>
        </authorList>
    </citation>
    <scope>NUCLEOTIDE SEQUENCE [LARGE SCALE GENOMIC DNA]</scope>
    <source>
        <strain evidence="10">ATCC 35678 / DSM 2160 / CIP 103997 / JCM 8858 / NBRC 14720 / NCIMB 2260 / Gabara</strain>
    </source>
</reference>
<dbReference type="SMART" id="SM00091">
    <property type="entry name" value="PAS"/>
    <property type="match status" value="5"/>
</dbReference>
<dbReference type="Gene3D" id="3.30.450.20">
    <property type="entry name" value="PAS domain"/>
    <property type="match status" value="5"/>
</dbReference>
<dbReference type="Pfam" id="PF02518">
    <property type="entry name" value="HATPase_c"/>
    <property type="match status" value="2"/>
</dbReference>
<dbReference type="PROSITE" id="PS50109">
    <property type="entry name" value="HIS_KIN"/>
    <property type="match status" value="2"/>
</dbReference>
<dbReference type="GO" id="GO:0000155">
    <property type="term" value="F:phosphorelay sensor kinase activity"/>
    <property type="evidence" value="ECO:0007669"/>
    <property type="project" value="InterPro"/>
</dbReference>
<dbReference type="eggNOG" id="arCOG06408">
    <property type="taxonomic scope" value="Archaea"/>
</dbReference>
<dbReference type="SMART" id="SM00387">
    <property type="entry name" value="HATPase_c"/>
    <property type="match status" value="2"/>
</dbReference>
<comment type="catalytic activity">
    <reaction evidence="1">
        <text>ATP + protein L-histidine = ADP + protein N-phospho-L-histidine.</text>
        <dbReference type="EC" id="2.7.13.3"/>
    </reaction>
</comment>
<dbReference type="PANTHER" id="PTHR43304:SF1">
    <property type="entry name" value="PAC DOMAIN-CONTAINING PROTEIN"/>
    <property type="match status" value="1"/>
</dbReference>
<dbReference type="PROSITE" id="PS50112">
    <property type="entry name" value="PAS"/>
    <property type="match status" value="3"/>
</dbReference>
<feature type="domain" description="PAS" evidence="7">
    <location>
        <begin position="639"/>
        <end position="694"/>
    </location>
</feature>
<sequence>MTDGGATPEDRYPQPPALDDVDATVQVLVVDDGNRRIIRDMLADHVTVVSGETVTDADLYLVEDRLLERYRHALSDAMDDQHPVFCPIVLIQSRGSEAGVPASHDGGAVLIDEVISAPIDRTELVRRIQSLLVRRQQSLELSESVTTLREREQTLRRFERAIRQTDNAVAITAADGTIEMANPALEELTGYSETALVGRQIGALEPGDSHITFDDAFWETVQSRATWDGEVTIEHADGDRRITDTTVATIADGDRAENHGPADDGFVIVCNDITDRVTQEELLQQRESQLGLLREILTRILRHNIRNDLTVIEGNAKLLAERASDPEDSDLAETIAETAGRLHEISETARKYSNLVGKEPETAAAFEYDLAELIPELATDLESAYPEITVEWEAPDTCPVVATDSLRVALEELLENAAEHNTAPDPTISIRVHAAEDIRIIIEDNGPGLPETEVAALEQGQETPLVHSVGVGLWLSKWAIEAVGGTLSFDTGESGTKAIIELRTPARVSGVEYTVSTPREREQRLKRLVGRMTDGVVEVGADWQITYIDDQAEPLLEWDAADVRDCDLRSVFPDSRETSVIEQYRTAMEDRSAESFEAYFPALGRWLEVYVYPDFEGGLSVYLRDVTDRRAYEQELTARTRQLRGVLDSVDAAIWLRDPESNFLLVNQQLRDLFGIPAERDIVGKPLDIVLPDDVAAQFRSNDRRAWEAEATIESEETVATEAGERAYLTHITPLYDDTGEPYATCGIATDITGQKQTETDLRERVRELDALHRTAELFAATEASTKSVLESLVFDIPTWFQHPDRTEARLVYDDIEVTTDGYEPLDDQLSVSMTTDWDAELAMTVGYRADDHADANDPFLAEERALLDSVLSFMHEHLGHRRSRRLYQTIAEQFPSGGVFLYDSDLRYQIARGRGFEWADVGPESLEGSRVEDIFDGETKARLVDLYESALDGEERSIEMEYFGRTHQVRAAPVRDADGRIRYGVSTTEDITEQKAQQAELAATNRRLQIALTATETGIWQWNVATDEVYWDDTVERLLGLSPGSFEGTIEAFEQRVHPDDRERLQTEIDRVLDRGGRFETEFRMYHEDGDPRWVAVRGKVTEQNDSTWVVGAHTDITERKEYERQLEAQRDNLELLNEMLRHDIRNDLNVISGYADLLSEAVDGTAQDDIETVRQKAEEAIGLTKTARDLAAAMLDAHPEQQSLPLAQPLEEQIEEIRTGNEEANITVERPLPEAVVEADEMLAAVFRNLLQNAIQHADTDSPDVVVTVEAADDTVQVRIADTGPGIPDAQKDDIFAKGKKSAKSAGTGIGLYLVETLVERYGGAVWVEDNEPRGAVFVVELPKAR</sequence>
<evidence type="ECO:0000256" key="1">
    <source>
        <dbReference type="ARBA" id="ARBA00000085"/>
    </source>
</evidence>
<feature type="domain" description="PAC" evidence="8">
    <location>
        <begin position="1080"/>
        <end position="1130"/>
    </location>
</feature>
<dbReference type="InterPro" id="IPR000014">
    <property type="entry name" value="PAS"/>
</dbReference>
<feature type="domain" description="Histidine kinase" evidence="6">
    <location>
        <begin position="300"/>
        <end position="506"/>
    </location>
</feature>
<protein>
    <recommendedName>
        <fullName evidence="2">histidine kinase</fullName>
        <ecNumber evidence="2">2.7.13.3</ecNumber>
    </recommendedName>
</protein>
<dbReference type="InterPro" id="IPR036890">
    <property type="entry name" value="HATPase_C_sf"/>
</dbReference>
<dbReference type="InterPro" id="IPR004358">
    <property type="entry name" value="Sig_transdc_His_kin-like_C"/>
</dbReference>
<dbReference type="Gene3D" id="2.10.70.100">
    <property type="match status" value="1"/>
</dbReference>
<gene>
    <name evidence="9" type="ordered locus">NP_4696A</name>
</gene>
<dbReference type="EC" id="2.7.13.3" evidence="2"/>
<dbReference type="eggNOG" id="arCOG06796">
    <property type="taxonomic scope" value="Archaea"/>
</dbReference>
<dbReference type="RefSeq" id="WP_011324053.1">
    <property type="nucleotide sequence ID" value="NC_007426.1"/>
</dbReference>
<keyword evidence="4 9" id="KW-0808">Transferase</keyword>
<dbReference type="SUPFAM" id="SSF55785">
    <property type="entry name" value="PYP-like sensor domain (PAS domain)"/>
    <property type="match status" value="5"/>
</dbReference>
<dbReference type="Pfam" id="PF13426">
    <property type="entry name" value="PAS_9"/>
    <property type="match status" value="1"/>
</dbReference>
<keyword evidence="5 9" id="KW-0418">Kinase</keyword>
<dbReference type="GeneID" id="3702147"/>
<feature type="domain" description="PAS" evidence="7">
    <location>
        <begin position="154"/>
        <end position="208"/>
    </location>
</feature>
<dbReference type="CDD" id="cd00130">
    <property type="entry name" value="PAS"/>
    <property type="match status" value="4"/>
</dbReference>
<dbReference type="OrthoDB" id="230688at2157"/>
<accession>A0A1U7EYU6</accession>
<proteinExistence type="predicted"/>
<dbReference type="InterPro" id="IPR013655">
    <property type="entry name" value="PAS_fold_3"/>
</dbReference>
<dbReference type="eggNOG" id="arCOG02364">
    <property type="taxonomic scope" value="Archaea"/>
</dbReference>
<name>A0A1U7EYU6_NATPD</name>
<dbReference type="InterPro" id="IPR013656">
    <property type="entry name" value="PAS_4"/>
</dbReference>
<evidence type="ECO:0000313" key="10">
    <source>
        <dbReference type="Proteomes" id="UP000002698"/>
    </source>
</evidence>
<keyword evidence="10" id="KW-1185">Reference proteome</keyword>
<dbReference type="CDD" id="cd00082">
    <property type="entry name" value="HisKA"/>
    <property type="match status" value="1"/>
</dbReference>
<dbReference type="eggNOG" id="arCOG02331">
    <property type="taxonomic scope" value="Archaea"/>
</dbReference>
<dbReference type="eggNOG" id="arCOG04809">
    <property type="taxonomic scope" value="Archaea"/>
</dbReference>
<dbReference type="InterPro" id="IPR005467">
    <property type="entry name" value="His_kinase_dom"/>
</dbReference>
<dbReference type="Proteomes" id="UP000002698">
    <property type="component" value="Chromosome"/>
</dbReference>
<dbReference type="InterPro" id="IPR000700">
    <property type="entry name" value="PAS-assoc_C"/>
</dbReference>
<dbReference type="InterPro" id="IPR035965">
    <property type="entry name" value="PAS-like_dom_sf"/>
</dbReference>
<dbReference type="SMART" id="SM00388">
    <property type="entry name" value="HisKA"/>
    <property type="match status" value="2"/>
</dbReference>
<evidence type="ECO:0000259" key="6">
    <source>
        <dbReference type="PROSITE" id="PS50109"/>
    </source>
</evidence>
<dbReference type="Pfam" id="PF08448">
    <property type="entry name" value="PAS_4"/>
    <property type="match status" value="3"/>
</dbReference>
<evidence type="ECO:0000256" key="5">
    <source>
        <dbReference type="ARBA" id="ARBA00022777"/>
    </source>
</evidence>
<organism evidence="9 10">
    <name type="scientific">Natronomonas pharaonis (strain ATCC 35678 / DSM 2160 / CIP 103997 / JCM 8858 / NBRC 14720 / NCIMB 2260 / Gabara)</name>
    <name type="common">Halobacterium pharaonis</name>
    <dbReference type="NCBI Taxonomy" id="348780"/>
    <lineage>
        <taxon>Archaea</taxon>
        <taxon>Methanobacteriati</taxon>
        <taxon>Methanobacteriota</taxon>
        <taxon>Stenosarchaea group</taxon>
        <taxon>Halobacteria</taxon>
        <taxon>Halobacteriales</taxon>
        <taxon>Natronomonadaceae</taxon>
        <taxon>Natronomonas</taxon>
    </lineage>
</organism>
<dbReference type="PANTHER" id="PTHR43304">
    <property type="entry name" value="PHYTOCHROME-LIKE PROTEIN CPH1"/>
    <property type="match status" value="1"/>
</dbReference>
<dbReference type="InterPro" id="IPR052162">
    <property type="entry name" value="Sensor_kinase/Photoreceptor"/>
</dbReference>
<dbReference type="InterPro" id="IPR001610">
    <property type="entry name" value="PAC"/>
</dbReference>
<dbReference type="PROSITE" id="PS50113">
    <property type="entry name" value="PAC"/>
    <property type="match status" value="3"/>
</dbReference>
<dbReference type="NCBIfam" id="TIGR00229">
    <property type="entry name" value="sensory_box"/>
    <property type="match status" value="3"/>
</dbReference>
<dbReference type="Pfam" id="PF00512">
    <property type="entry name" value="HisKA"/>
    <property type="match status" value="2"/>
</dbReference>
<feature type="domain" description="PAC" evidence="8">
    <location>
        <begin position="713"/>
        <end position="764"/>
    </location>
</feature>
<dbReference type="Gene3D" id="1.10.287.130">
    <property type="match status" value="1"/>
</dbReference>
<dbReference type="STRING" id="348780.NP_4696A"/>
<dbReference type="EnsemblBacteria" id="CAI50439">
    <property type="protein sequence ID" value="CAI50439"/>
    <property type="gene ID" value="NP_4696A"/>
</dbReference>
<evidence type="ECO:0000259" key="8">
    <source>
        <dbReference type="PROSITE" id="PS50113"/>
    </source>
</evidence>
<dbReference type="HOGENOM" id="CLU_257856_0_0_2"/>
<evidence type="ECO:0000256" key="2">
    <source>
        <dbReference type="ARBA" id="ARBA00012438"/>
    </source>
</evidence>
<dbReference type="Gene3D" id="3.30.565.10">
    <property type="entry name" value="Histidine kinase-like ATPase, C-terminal domain"/>
    <property type="match status" value="2"/>
</dbReference>
<dbReference type="SUPFAM" id="SSF55874">
    <property type="entry name" value="ATPase domain of HSP90 chaperone/DNA topoisomerase II/histidine kinase"/>
    <property type="match status" value="2"/>
</dbReference>
<dbReference type="InterPro" id="IPR003661">
    <property type="entry name" value="HisK_dim/P_dom"/>
</dbReference>
<feature type="domain" description="PAC" evidence="8">
    <location>
        <begin position="938"/>
        <end position="1004"/>
    </location>
</feature>